<reference evidence="1 2" key="1">
    <citation type="submission" date="2020-05" db="EMBL/GenBank/DDBJ databases">
        <title>Streptobacillus felis strain LHL191014123.</title>
        <authorList>
            <person name="Fawzy A."/>
            <person name="Rau J."/>
            <person name="Risse K."/>
            <person name="Schauerte N."/>
            <person name="Geiger C."/>
            <person name="Blom J."/>
            <person name="Imirzalioglu C."/>
            <person name="Falgenhauer J."/>
            <person name="Bach A."/>
            <person name="Herden C."/>
            <person name="Eisenberg T."/>
        </authorList>
    </citation>
    <scope>NUCLEOTIDE SEQUENCE [LARGE SCALE GENOMIC DNA]</scope>
    <source>
        <strain evidence="1 2">LHL191014123</strain>
    </source>
</reference>
<gene>
    <name evidence="1" type="ORF">HP397_03915</name>
</gene>
<protein>
    <recommendedName>
        <fullName evidence="3">Tetratricopeptide repeat protein</fullName>
    </recommendedName>
</protein>
<evidence type="ECO:0008006" key="3">
    <source>
        <dbReference type="Google" id="ProtNLM"/>
    </source>
</evidence>
<evidence type="ECO:0000313" key="1">
    <source>
        <dbReference type="EMBL" id="NYV27963.1"/>
    </source>
</evidence>
<comment type="caution">
    <text evidence="1">The sequence shown here is derived from an EMBL/GenBank/DDBJ whole genome shotgun (WGS) entry which is preliminary data.</text>
</comment>
<dbReference type="EMBL" id="JABMKT010000017">
    <property type="protein sequence ID" value="NYV27963.1"/>
    <property type="molecule type" value="Genomic_DNA"/>
</dbReference>
<evidence type="ECO:0000313" key="2">
    <source>
        <dbReference type="Proteomes" id="UP000526184"/>
    </source>
</evidence>
<organism evidence="1 2">
    <name type="scientific">Streptobacillus felis</name>
    <dbReference type="NCBI Taxonomy" id="1384509"/>
    <lineage>
        <taxon>Bacteria</taxon>
        <taxon>Fusobacteriati</taxon>
        <taxon>Fusobacteriota</taxon>
        <taxon>Fusobacteriia</taxon>
        <taxon>Fusobacteriales</taxon>
        <taxon>Leptotrichiaceae</taxon>
        <taxon>Streptobacillus</taxon>
    </lineage>
</organism>
<proteinExistence type="predicted"/>
<dbReference type="SUPFAM" id="SSF48452">
    <property type="entry name" value="TPR-like"/>
    <property type="match status" value="1"/>
</dbReference>
<dbReference type="Proteomes" id="UP000526184">
    <property type="component" value="Unassembled WGS sequence"/>
</dbReference>
<dbReference type="Gene3D" id="1.25.40.10">
    <property type="entry name" value="Tetratricopeptide repeat domain"/>
    <property type="match status" value="2"/>
</dbReference>
<dbReference type="InterPro" id="IPR011990">
    <property type="entry name" value="TPR-like_helical_dom_sf"/>
</dbReference>
<keyword evidence="2" id="KW-1185">Reference proteome</keyword>
<accession>A0A7Z0PFW5</accession>
<dbReference type="RefSeq" id="WP_067320996.1">
    <property type="nucleotide sequence ID" value="NZ_CBCRWS010000001.1"/>
</dbReference>
<dbReference type="OrthoDB" id="95119at2"/>
<name>A0A7Z0PFW5_9FUSO</name>
<dbReference type="AlphaFoldDB" id="A0A7Z0PFW5"/>
<sequence length="392" mass="46320">MKKLLIYLFLSLSIILNASIKSDFEKSLKLMTENRYEEAKIMLHILVEKKIDNIEDKKYIESANYYLANIYHRENKIKEAKLYYRRLSDNLETKSFSAIKSNQYLLSIAMEEGDMDEAINQTEILMKRTDYKELPFLSNLIYLYEINNKETKLQKLNKNIVSKLNEKDKGKLFSLLSLTYLENKRFDDAKRYLDLLLNSNDNENKQLGYLGYANFEIVQINKEGAMEYLSKALNLQKNTPKYILENINKIYISLEEPEKAYDVLMSIEKDSNMDANLIVELIKYAKVLDKKDDLIKYLNKLESMGISNYDLGIKMASENLLEYAEKYLIKSRDFDKKNVNFALINIYFSNQDLNKLQVLLEDMVNSNEINIEKKDSILIEYEHFQKYKNKRN</sequence>